<evidence type="ECO:0000313" key="9">
    <source>
        <dbReference type="Proteomes" id="UP000177328"/>
    </source>
</evidence>
<name>A0A1F5KGJ7_9BACT</name>
<evidence type="ECO:0000256" key="3">
    <source>
        <dbReference type="ARBA" id="ARBA00023274"/>
    </source>
</evidence>
<dbReference type="Proteomes" id="UP000177328">
    <property type="component" value="Unassembled WGS sequence"/>
</dbReference>
<dbReference type="AlphaFoldDB" id="A0A1F5KGJ7"/>
<dbReference type="GO" id="GO:0006412">
    <property type="term" value="P:translation"/>
    <property type="evidence" value="ECO:0007669"/>
    <property type="project" value="UniProtKB-UniRule"/>
</dbReference>
<dbReference type="InterPro" id="IPR036227">
    <property type="entry name" value="Ribosomal_uL15/eL18_sf"/>
</dbReference>
<evidence type="ECO:0000256" key="1">
    <source>
        <dbReference type="ARBA" id="ARBA00007320"/>
    </source>
</evidence>
<gene>
    <name evidence="4" type="primary">rplO</name>
    <name evidence="8" type="ORF">A3D25_04005</name>
</gene>
<dbReference type="Pfam" id="PF00828">
    <property type="entry name" value="Ribosomal_L27A"/>
    <property type="match status" value="1"/>
</dbReference>
<protein>
    <recommendedName>
        <fullName evidence="4">Large ribosomal subunit protein uL15</fullName>
    </recommendedName>
</protein>
<proteinExistence type="inferred from homology"/>
<keyword evidence="2 4" id="KW-0689">Ribosomal protein</keyword>
<reference evidence="8 9" key="1">
    <citation type="journal article" date="2016" name="Nat. Commun.">
        <title>Thousands of microbial genomes shed light on interconnected biogeochemical processes in an aquifer system.</title>
        <authorList>
            <person name="Anantharaman K."/>
            <person name="Brown C.T."/>
            <person name="Hug L.A."/>
            <person name="Sharon I."/>
            <person name="Castelle C.J."/>
            <person name="Probst A.J."/>
            <person name="Thomas B.C."/>
            <person name="Singh A."/>
            <person name="Wilkins M.J."/>
            <person name="Karaoz U."/>
            <person name="Brodie E.L."/>
            <person name="Williams K.H."/>
            <person name="Hubbard S.S."/>
            <person name="Banfield J.F."/>
        </authorList>
    </citation>
    <scope>NUCLEOTIDE SEQUENCE [LARGE SCALE GENOMIC DNA]</scope>
</reference>
<comment type="subunit">
    <text evidence="4">Part of the 50S ribosomal subunit.</text>
</comment>
<comment type="function">
    <text evidence="4">Binds to the 23S rRNA.</text>
</comment>
<dbReference type="Gene3D" id="3.100.10.10">
    <property type="match status" value="1"/>
</dbReference>
<feature type="region of interest" description="Disordered" evidence="6">
    <location>
        <begin position="1"/>
        <end position="49"/>
    </location>
</feature>
<keyword evidence="4" id="KW-0699">rRNA-binding</keyword>
<dbReference type="PANTHER" id="PTHR12934:SF11">
    <property type="entry name" value="LARGE RIBOSOMAL SUBUNIT PROTEIN UL15M"/>
    <property type="match status" value="1"/>
</dbReference>
<evidence type="ECO:0000256" key="5">
    <source>
        <dbReference type="RuleBase" id="RU003888"/>
    </source>
</evidence>
<comment type="similarity">
    <text evidence="1 4 5">Belongs to the universal ribosomal protein uL15 family.</text>
</comment>
<evidence type="ECO:0000256" key="4">
    <source>
        <dbReference type="HAMAP-Rule" id="MF_01341"/>
    </source>
</evidence>
<organism evidence="8 9">
    <name type="scientific">Candidatus Daviesbacteria bacterium RIFCSPHIGHO2_02_FULL_43_12</name>
    <dbReference type="NCBI Taxonomy" id="1797776"/>
    <lineage>
        <taxon>Bacteria</taxon>
        <taxon>Candidatus Daviesiibacteriota</taxon>
    </lineage>
</organism>
<dbReference type="GO" id="GO:0003735">
    <property type="term" value="F:structural constituent of ribosome"/>
    <property type="evidence" value="ECO:0007669"/>
    <property type="project" value="InterPro"/>
</dbReference>
<dbReference type="InterPro" id="IPR005749">
    <property type="entry name" value="Ribosomal_uL15_bac-type"/>
</dbReference>
<dbReference type="InterPro" id="IPR001196">
    <property type="entry name" value="Ribosomal_uL15_CS"/>
</dbReference>
<comment type="caution">
    <text evidence="8">The sequence shown here is derived from an EMBL/GenBank/DDBJ whole genome shotgun (WGS) entry which is preliminary data.</text>
</comment>
<dbReference type="GO" id="GO:0022625">
    <property type="term" value="C:cytosolic large ribosomal subunit"/>
    <property type="evidence" value="ECO:0007669"/>
    <property type="project" value="TreeGrafter"/>
</dbReference>
<accession>A0A1F5KGJ7</accession>
<dbReference type="HAMAP" id="MF_01341">
    <property type="entry name" value="Ribosomal_uL15"/>
    <property type="match status" value="1"/>
</dbReference>
<evidence type="ECO:0000256" key="2">
    <source>
        <dbReference type="ARBA" id="ARBA00022980"/>
    </source>
</evidence>
<feature type="domain" description="Large ribosomal subunit protein uL15/eL18" evidence="7">
    <location>
        <begin position="84"/>
        <end position="143"/>
    </location>
</feature>
<dbReference type="PANTHER" id="PTHR12934">
    <property type="entry name" value="50S RIBOSOMAL PROTEIN L15"/>
    <property type="match status" value="1"/>
</dbReference>
<evidence type="ECO:0000259" key="7">
    <source>
        <dbReference type="Pfam" id="PF00828"/>
    </source>
</evidence>
<dbReference type="PROSITE" id="PS00475">
    <property type="entry name" value="RIBOSOMAL_L15"/>
    <property type="match status" value="1"/>
</dbReference>
<sequence>MQLNELPKLKKNSAKRLGRGLGSGKGKTAGRGQKGQKARGKIPASFSGGGLPLYKKLPLNRGWGNNKVSRRPVGIGISRLNVFKANAAVDEAAMVAAKIISKREAIFGVKILGTGELTVALIIKMPVSKSAESKITRAGGKVV</sequence>
<evidence type="ECO:0000313" key="8">
    <source>
        <dbReference type="EMBL" id="OGE39940.1"/>
    </source>
</evidence>
<dbReference type="InterPro" id="IPR021131">
    <property type="entry name" value="Ribosomal_uL15/eL18"/>
</dbReference>
<dbReference type="InterPro" id="IPR030878">
    <property type="entry name" value="Ribosomal_uL15"/>
</dbReference>
<keyword evidence="3 4" id="KW-0687">Ribonucleoprotein</keyword>
<dbReference type="NCBIfam" id="TIGR01071">
    <property type="entry name" value="rplO_bact"/>
    <property type="match status" value="1"/>
</dbReference>
<feature type="compositionally biased region" description="Basic residues" evidence="6">
    <location>
        <begin position="9"/>
        <end position="18"/>
    </location>
</feature>
<dbReference type="EMBL" id="MFDD01000014">
    <property type="protein sequence ID" value="OGE39940.1"/>
    <property type="molecule type" value="Genomic_DNA"/>
</dbReference>
<keyword evidence="4" id="KW-0694">RNA-binding</keyword>
<feature type="compositionally biased region" description="Gly residues" evidence="6">
    <location>
        <begin position="19"/>
        <end position="33"/>
    </location>
</feature>
<dbReference type="SUPFAM" id="SSF52080">
    <property type="entry name" value="Ribosomal proteins L15p and L18e"/>
    <property type="match status" value="1"/>
</dbReference>
<dbReference type="GO" id="GO:0019843">
    <property type="term" value="F:rRNA binding"/>
    <property type="evidence" value="ECO:0007669"/>
    <property type="project" value="UniProtKB-UniRule"/>
</dbReference>
<evidence type="ECO:0000256" key="6">
    <source>
        <dbReference type="SAM" id="MobiDB-lite"/>
    </source>
</evidence>